<dbReference type="InterPro" id="IPR033480">
    <property type="entry name" value="sCache_2"/>
</dbReference>
<dbReference type="Proteomes" id="UP000034617">
    <property type="component" value="Unassembled WGS sequence"/>
</dbReference>
<evidence type="ECO:0000313" key="8">
    <source>
        <dbReference type="EMBL" id="KKT36616.1"/>
    </source>
</evidence>
<dbReference type="Gene3D" id="3.30.450.20">
    <property type="entry name" value="PAS domain"/>
    <property type="match status" value="1"/>
</dbReference>
<gene>
    <name evidence="8" type="ORF">UW22_C0036G0004</name>
</gene>
<evidence type="ECO:0000256" key="1">
    <source>
        <dbReference type="ARBA" id="ARBA00004651"/>
    </source>
</evidence>
<evidence type="ECO:0000256" key="2">
    <source>
        <dbReference type="ARBA" id="ARBA00022475"/>
    </source>
</evidence>
<reference evidence="8 9" key="1">
    <citation type="journal article" date="2015" name="Nature">
        <title>rRNA introns, odd ribosomes, and small enigmatic genomes across a large radiation of phyla.</title>
        <authorList>
            <person name="Brown C.T."/>
            <person name="Hug L.A."/>
            <person name="Thomas B.C."/>
            <person name="Sharon I."/>
            <person name="Castelle C.J."/>
            <person name="Singh A."/>
            <person name="Wilkins M.J."/>
            <person name="Williams K.H."/>
            <person name="Banfield J.F."/>
        </authorList>
    </citation>
    <scope>NUCLEOTIDE SEQUENCE [LARGE SCALE GENOMIC DNA]</scope>
</reference>
<name>A0A0G1GNS0_9BACT</name>
<organism evidence="8 9">
    <name type="scientific">Candidatus Gottesmanbacteria bacterium GW2011_GWB1_44_11c</name>
    <dbReference type="NCBI Taxonomy" id="1618447"/>
    <lineage>
        <taxon>Bacteria</taxon>
        <taxon>Candidatus Gottesmaniibacteriota</taxon>
    </lineage>
</organism>
<dbReference type="SMART" id="SM01049">
    <property type="entry name" value="Cache_2"/>
    <property type="match status" value="1"/>
</dbReference>
<comment type="subcellular location">
    <subcellularLocation>
        <location evidence="1">Cell membrane</location>
        <topology evidence="1">Multi-pass membrane protein</topology>
    </subcellularLocation>
</comment>
<evidence type="ECO:0000259" key="7">
    <source>
        <dbReference type="SMART" id="SM01049"/>
    </source>
</evidence>
<protein>
    <submittedName>
        <fullName evidence="8">Methyl-accepting chemotaxis sensory transducer</fullName>
    </submittedName>
</protein>
<dbReference type="Pfam" id="PF17200">
    <property type="entry name" value="sCache_2"/>
    <property type="match status" value="1"/>
</dbReference>
<evidence type="ECO:0000256" key="3">
    <source>
        <dbReference type="ARBA" id="ARBA00022692"/>
    </source>
</evidence>
<keyword evidence="5 6" id="KW-0472">Membrane</keyword>
<dbReference type="GO" id="GO:0005886">
    <property type="term" value="C:plasma membrane"/>
    <property type="evidence" value="ECO:0007669"/>
    <property type="project" value="UniProtKB-SubCell"/>
</dbReference>
<accession>A0A0G1GNS0</accession>
<keyword evidence="3 6" id="KW-0812">Transmembrane</keyword>
<feature type="domain" description="Single Cache" evidence="7">
    <location>
        <begin position="41"/>
        <end position="136"/>
    </location>
</feature>
<sequence>MERRRTGRNNPLTSIFIGILCIVVIVFGTFLYGRSTSSQSMATLKEKQDLVIKTQTETAVSMLDALYQKHLKGELTLEQTQQMGTDLLRDLRYGQNQEGYFWADTTDGVNVVLYGKTDVEGTNRWNSFIGGVYFVREIIKNGMKEGGGYTDYYFPKKDESIPLPKRGYSLLFEPFGWVVGTGYYLEDIQR</sequence>
<evidence type="ECO:0000256" key="4">
    <source>
        <dbReference type="ARBA" id="ARBA00022989"/>
    </source>
</evidence>
<evidence type="ECO:0000256" key="5">
    <source>
        <dbReference type="ARBA" id="ARBA00023136"/>
    </source>
</evidence>
<dbReference type="EMBL" id="LCHM01000036">
    <property type="protein sequence ID" value="KKT36616.1"/>
    <property type="molecule type" value="Genomic_DNA"/>
</dbReference>
<proteinExistence type="predicted"/>
<comment type="caution">
    <text evidence="8">The sequence shown here is derived from an EMBL/GenBank/DDBJ whole genome shotgun (WGS) entry which is preliminary data.</text>
</comment>
<evidence type="ECO:0000313" key="9">
    <source>
        <dbReference type="Proteomes" id="UP000034617"/>
    </source>
</evidence>
<keyword evidence="4 6" id="KW-1133">Transmembrane helix</keyword>
<keyword evidence="2" id="KW-1003">Cell membrane</keyword>
<feature type="transmembrane region" description="Helical" evidence="6">
    <location>
        <begin position="12"/>
        <end position="33"/>
    </location>
</feature>
<evidence type="ECO:0000256" key="6">
    <source>
        <dbReference type="SAM" id="Phobius"/>
    </source>
</evidence>
<dbReference type="AlphaFoldDB" id="A0A0G1GNS0"/>